<evidence type="ECO:0000256" key="6">
    <source>
        <dbReference type="SAM" id="MobiDB-lite"/>
    </source>
</evidence>
<evidence type="ECO:0000259" key="8">
    <source>
        <dbReference type="Pfam" id="PF24986"/>
    </source>
</evidence>
<dbReference type="Gene3D" id="2.30.30.240">
    <property type="entry name" value="PRC-barrel domain"/>
    <property type="match status" value="1"/>
</dbReference>
<accession>J1HLC2</accession>
<dbReference type="NCBIfam" id="TIGR02273">
    <property type="entry name" value="16S_RimM"/>
    <property type="match status" value="1"/>
</dbReference>
<evidence type="ECO:0000313" key="10">
    <source>
        <dbReference type="Proteomes" id="UP000002941"/>
    </source>
</evidence>
<keyword evidence="3 5" id="KW-0698">rRNA processing</keyword>
<dbReference type="PATRIC" id="fig|1125718.3.peg.676"/>
<dbReference type="GO" id="GO:0043022">
    <property type="term" value="F:ribosome binding"/>
    <property type="evidence" value="ECO:0007669"/>
    <property type="project" value="InterPro"/>
</dbReference>
<evidence type="ECO:0000256" key="2">
    <source>
        <dbReference type="ARBA" id="ARBA00022517"/>
    </source>
</evidence>
<dbReference type="OrthoDB" id="5381335at2"/>
<gene>
    <name evidence="5 9" type="primary">rimM</name>
    <name evidence="9" type="ORF">HMPREF1318_2859</name>
</gene>
<dbReference type="AlphaFoldDB" id="J1HLC2"/>
<evidence type="ECO:0000256" key="5">
    <source>
        <dbReference type="HAMAP-Rule" id="MF_00014"/>
    </source>
</evidence>
<comment type="similarity">
    <text evidence="5">Belongs to the RimM family.</text>
</comment>
<dbReference type="Proteomes" id="UP000002941">
    <property type="component" value="Unassembled WGS sequence"/>
</dbReference>
<evidence type="ECO:0000256" key="3">
    <source>
        <dbReference type="ARBA" id="ARBA00022552"/>
    </source>
</evidence>
<comment type="caution">
    <text evidence="9">The sequence shown here is derived from an EMBL/GenBank/DDBJ whole genome shotgun (WGS) entry which is preliminary data.</text>
</comment>
<feature type="region of interest" description="Disordered" evidence="6">
    <location>
        <begin position="189"/>
        <end position="214"/>
    </location>
</feature>
<protein>
    <recommendedName>
        <fullName evidence="5">Ribosome maturation factor RimM</fullName>
    </recommendedName>
</protein>
<comment type="subcellular location">
    <subcellularLocation>
        <location evidence="5">Cytoplasm</location>
    </subcellularLocation>
</comment>
<comment type="domain">
    <text evidence="5">The PRC barrel domain binds ribosomal protein uS19.</text>
</comment>
<organism evidence="9 10">
    <name type="scientific">Actinomyces massiliensis F0489</name>
    <dbReference type="NCBI Taxonomy" id="1125718"/>
    <lineage>
        <taxon>Bacteria</taxon>
        <taxon>Bacillati</taxon>
        <taxon>Actinomycetota</taxon>
        <taxon>Actinomycetes</taxon>
        <taxon>Actinomycetales</taxon>
        <taxon>Actinomycetaceae</taxon>
        <taxon>Actinomyces</taxon>
    </lineage>
</organism>
<feature type="region of interest" description="Disordered" evidence="6">
    <location>
        <begin position="25"/>
        <end position="51"/>
    </location>
</feature>
<keyword evidence="2 5" id="KW-0690">Ribosome biogenesis</keyword>
<dbReference type="InterPro" id="IPR011961">
    <property type="entry name" value="RimM"/>
</dbReference>
<dbReference type="RefSeq" id="WP_008730278.1">
    <property type="nucleotide sequence ID" value="NZ_AKFT01000049.1"/>
</dbReference>
<evidence type="ECO:0000313" key="9">
    <source>
        <dbReference type="EMBL" id="EJF46755.1"/>
    </source>
</evidence>
<dbReference type="SUPFAM" id="SSF50346">
    <property type="entry name" value="PRC-barrel domain"/>
    <property type="match status" value="1"/>
</dbReference>
<name>J1HLC2_9ACTO</name>
<keyword evidence="10" id="KW-1185">Reference proteome</keyword>
<feature type="domain" description="RimM N-terminal" evidence="7">
    <location>
        <begin position="5"/>
        <end position="94"/>
    </location>
</feature>
<dbReference type="PANTHER" id="PTHR33692:SF1">
    <property type="entry name" value="RIBOSOME MATURATION FACTOR RIMM"/>
    <property type="match status" value="1"/>
</dbReference>
<dbReference type="InterPro" id="IPR011033">
    <property type="entry name" value="PRC_barrel-like_sf"/>
</dbReference>
<dbReference type="InterPro" id="IPR009000">
    <property type="entry name" value="Transl_B-barrel_sf"/>
</dbReference>
<dbReference type="EMBL" id="AKFT01000049">
    <property type="protein sequence ID" value="EJF46755.1"/>
    <property type="molecule type" value="Genomic_DNA"/>
</dbReference>
<evidence type="ECO:0000256" key="1">
    <source>
        <dbReference type="ARBA" id="ARBA00022490"/>
    </source>
</evidence>
<keyword evidence="1 5" id="KW-0963">Cytoplasm</keyword>
<evidence type="ECO:0000256" key="4">
    <source>
        <dbReference type="ARBA" id="ARBA00023186"/>
    </source>
</evidence>
<dbReference type="Pfam" id="PF01782">
    <property type="entry name" value="RimM"/>
    <property type="match status" value="1"/>
</dbReference>
<dbReference type="Pfam" id="PF24986">
    <property type="entry name" value="PRC_RimM"/>
    <property type="match status" value="1"/>
</dbReference>
<keyword evidence="4 5" id="KW-0143">Chaperone</keyword>
<feature type="domain" description="Ribosome maturation factor RimM PRC barrel" evidence="8">
    <location>
        <begin position="123"/>
        <end position="202"/>
    </location>
</feature>
<dbReference type="GO" id="GO:0042274">
    <property type="term" value="P:ribosomal small subunit biogenesis"/>
    <property type="evidence" value="ECO:0007669"/>
    <property type="project" value="UniProtKB-UniRule"/>
</dbReference>
<comment type="subunit">
    <text evidence="5">Binds ribosomal protein uS19.</text>
</comment>
<dbReference type="eggNOG" id="COG0806">
    <property type="taxonomic scope" value="Bacteria"/>
</dbReference>
<sequence length="214" mass="23076">MLLTVAVIGPAHALKGEVRLEIRTDDPRGRLAPGARLPVQAPDTRGDRGDSDIDHLTVARVRFDGSRWFALFEEVRDRTAAEALRGARLLVETDTADRGATGTAGPDGADGADDEDDEAWYAHELIGLRVLRAPASADREPQQLEQLQQLGEVVDLEPGVAQDRLIVRTPEGERVAVPFVEALVPEIDPDAGTITVDPPGGLFPGVGRAEEDRR</sequence>
<dbReference type="Gene3D" id="2.40.30.60">
    <property type="entry name" value="RimM"/>
    <property type="match status" value="1"/>
</dbReference>
<evidence type="ECO:0000259" key="7">
    <source>
        <dbReference type="Pfam" id="PF01782"/>
    </source>
</evidence>
<proteinExistence type="inferred from homology"/>
<comment type="function">
    <text evidence="5">An accessory protein needed during the final step in the assembly of 30S ribosomal subunit, possibly for assembly of the head region. Essential for efficient processing of 16S rRNA. May be needed both before and after RbfA during the maturation of 16S rRNA. It has affinity for free ribosomal 30S subunits but not for 70S ribosomes.</text>
</comment>
<reference evidence="9 10" key="1">
    <citation type="submission" date="2012-05" db="EMBL/GenBank/DDBJ databases">
        <authorList>
            <person name="Harkins D.M."/>
            <person name="Madupu R."/>
            <person name="Durkin A.S."/>
            <person name="Torralba M."/>
            <person name="Methe B."/>
            <person name="Sutton G.G."/>
            <person name="Nelson K.E."/>
        </authorList>
    </citation>
    <scope>NUCLEOTIDE SEQUENCE [LARGE SCALE GENOMIC DNA]</scope>
    <source>
        <strain evidence="9 10">F0489</strain>
    </source>
</reference>
<dbReference type="InterPro" id="IPR002676">
    <property type="entry name" value="RimM_N"/>
</dbReference>
<dbReference type="HAMAP" id="MF_00014">
    <property type="entry name" value="Ribosome_mat_RimM"/>
    <property type="match status" value="1"/>
</dbReference>
<dbReference type="SUPFAM" id="SSF50447">
    <property type="entry name" value="Translation proteins"/>
    <property type="match status" value="1"/>
</dbReference>
<dbReference type="PANTHER" id="PTHR33692">
    <property type="entry name" value="RIBOSOME MATURATION FACTOR RIMM"/>
    <property type="match status" value="1"/>
</dbReference>
<dbReference type="GO" id="GO:0005840">
    <property type="term" value="C:ribosome"/>
    <property type="evidence" value="ECO:0007669"/>
    <property type="project" value="InterPro"/>
</dbReference>
<dbReference type="InterPro" id="IPR056792">
    <property type="entry name" value="PRC_RimM"/>
</dbReference>
<dbReference type="GO" id="GO:0005737">
    <property type="term" value="C:cytoplasm"/>
    <property type="evidence" value="ECO:0007669"/>
    <property type="project" value="UniProtKB-SubCell"/>
</dbReference>
<dbReference type="InterPro" id="IPR036976">
    <property type="entry name" value="RimM_N_sf"/>
</dbReference>
<dbReference type="GO" id="GO:0006364">
    <property type="term" value="P:rRNA processing"/>
    <property type="evidence" value="ECO:0007669"/>
    <property type="project" value="UniProtKB-UniRule"/>
</dbReference>